<sequence>MANSYKWRSKAILAELKELPHLNSLYIHIPNAMIMPRNLFDPEKLERYKILIGEKWGWYGKYTTSRTLKLNNSHSFRSYEFDIWFEKVEDLYLDQLGGVEDVVEALNSEKGFPELKHLCVQNSWGDLLHIFNSETAHCHTAFPVLESLYLHKLKKLKKICEGRLYAESFTNLRTIIIRQCDELEHVFSISMARNLSHLQEVEVTDCKNLKEIFGDEEIEESTDHADQKVHCPSLEKLILSHLDNIQLIWHNKLQADSFCKLKVSRVEFCGKLISFVPPDRLGRLSKNPQRLHRFQNLEIVRVTECWSMKNLFPVSIALGLRQLKELEINSCGLEEIVANEEVKVAAVFKFLKLDFLQLVDLPELKSFYPRSHTTELPLLKSLVVYHCHKLLSFQNTHVQSQSENQTQHPLFSPGEVISDLKLEKLSINRDDIKLICSGCSHFSGKTFHKLEDLQVVCFHDESPVFPLDFLRRFHKLRTLVVARNEKDQTFRMPRVLMKI</sequence>
<proteinExistence type="predicted"/>
<comment type="caution">
    <text evidence="1">The sequence shown here is derived from an EMBL/GenBank/DDBJ whole genome shotgun (WGS) entry which is preliminary data.</text>
</comment>
<keyword evidence="2" id="KW-1185">Reference proteome</keyword>
<dbReference type="EMBL" id="CM047908">
    <property type="protein sequence ID" value="KAJ0083054.1"/>
    <property type="molecule type" value="Genomic_DNA"/>
</dbReference>
<reference evidence="2" key="1">
    <citation type="journal article" date="2023" name="G3 (Bethesda)">
        <title>Genome assembly and association tests identify interacting loci associated with vigor, precocity, and sex in interspecific pistachio rootstocks.</title>
        <authorList>
            <person name="Palmer W."/>
            <person name="Jacygrad E."/>
            <person name="Sagayaradj S."/>
            <person name="Cavanaugh K."/>
            <person name="Han R."/>
            <person name="Bertier L."/>
            <person name="Beede B."/>
            <person name="Kafkas S."/>
            <person name="Golino D."/>
            <person name="Preece J."/>
            <person name="Michelmore R."/>
        </authorList>
    </citation>
    <scope>NUCLEOTIDE SEQUENCE [LARGE SCALE GENOMIC DNA]</scope>
</reference>
<dbReference type="Proteomes" id="UP001164250">
    <property type="component" value="Chromosome 12"/>
</dbReference>
<evidence type="ECO:0000313" key="2">
    <source>
        <dbReference type="Proteomes" id="UP001164250"/>
    </source>
</evidence>
<accession>A0ACC1A9X8</accession>
<gene>
    <name evidence="1" type="ORF">Patl1_11762</name>
</gene>
<protein>
    <submittedName>
        <fullName evidence="1">Uncharacterized protein</fullName>
    </submittedName>
</protein>
<evidence type="ECO:0000313" key="1">
    <source>
        <dbReference type="EMBL" id="KAJ0083054.1"/>
    </source>
</evidence>
<organism evidence="1 2">
    <name type="scientific">Pistacia atlantica</name>
    <dbReference type="NCBI Taxonomy" id="434234"/>
    <lineage>
        <taxon>Eukaryota</taxon>
        <taxon>Viridiplantae</taxon>
        <taxon>Streptophyta</taxon>
        <taxon>Embryophyta</taxon>
        <taxon>Tracheophyta</taxon>
        <taxon>Spermatophyta</taxon>
        <taxon>Magnoliopsida</taxon>
        <taxon>eudicotyledons</taxon>
        <taxon>Gunneridae</taxon>
        <taxon>Pentapetalae</taxon>
        <taxon>rosids</taxon>
        <taxon>malvids</taxon>
        <taxon>Sapindales</taxon>
        <taxon>Anacardiaceae</taxon>
        <taxon>Pistacia</taxon>
    </lineage>
</organism>
<name>A0ACC1A9X8_9ROSI</name>